<dbReference type="OrthoDB" id="2626380at2"/>
<feature type="region of interest" description="Disordered" evidence="1">
    <location>
        <begin position="181"/>
        <end position="204"/>
    </location>
</feature>
<feature type="region of interest" description="Disordered" evidence="1">
    <location>
        <begin position="279"/>
        <end position="346"/>
    </location>
</feature>
<dbReference type="Proteomes" id="UP000005387">
    <property type="component" value="Unassembled WGS sequence"/>
</dbReference>
<dbReference type="EMBL" id="AEDD01000003">
    <property type="protein sequence ID" value="EFM11689.1"/>
    <property type="molecule type" value="Genomic_DNA"/>
</dbReference>
<feature type="compositionally biased region" description="Basic and acidic residues" evidence="1">
    <location>
        <begin position="1"/>
        <end position="29"/>
    </location>
</feature>
<accession>E0I6M3</accession>
<organism evidence="2 3">
    <name type="scientific">Paenibacillus curdlanolyticus YK9</name>
    <dbReference type="NCBI Taxonomy" id="717606"/>
    <lineage>
        <taxon>Bacteria</taxon>
        <taxon>Bacillati</taxon>
        <taxon>Bacillota</taxon>
        <taxon>Bacilli</taxon>
        <taxon>Bacillales</taxon>
        <taxon>Paenibacillaceae</taxon>
        <taxon>Paenibacillus</taxon>
    </lineage>
</organism>
<dbReference type="RefSeq" id="WP_006037310.1">
    <property type="nucleotide sequence ID" value="NZ_AEDD01000003.1"/>
</dbReference>
<sequence length="360" mass="38087">MVEHAGTEKEPGVPEWTSRDEEKREHADQPPKLTMKLLYGMIQEVQQYNERIATRLDEFEHYLLEVQAARAQLEASAARTIAKAKAIAALSEAAASADAAIVDAAIAQQQAIGAVGADSAAALQPISAEGVDTAIAQQQAISADDVDATIVQQQAISSDSTNSTADLQPINADNANSATAQQFVSSGSADSATAQHQPISSDGMDSTTALMMISVDSKDPAMASSLQSTSSESAITENIAPNEEDLQAQVILHGKAGARRAQPESLMSLAMEVLGFPNDDHGYDSSEDGLDPGEGTNPFDNDSFLTLEAAAASETQPRSHTPEHTNAAALSMPFYTPRSQRHPAPKKSFLNLLGFRTRIS</sequence>
<gene>
    <name evidence="2" type="ORF">PaecuDRAFT_1295</name>
</gene>
<name>E0I6M3_9BACL</name>
<evidence type="ECO:0000256" key="1">
    <source>
        <dbReference type="SAM" id="MobiDB-lite"/>
    </source>
</evidence>
<dbReference type="AlphaFoldDB" id="E0I6M3"/>
<feature type="region of interest" description="Disordered" evidence="1">
    <location>
        <begin position="1"/>
        <end position="30"/>
    </location>
</feature>
<proteinExistence type="predicted"/>
<evidence type="ECO:0000313" key="2">
    <source>
        <dbReference type="EMBL" id="EFM11689.1"/>
    </source>
</evidence>
<evidence type="ECO:0000313" key="3">
    <source>
        <dbReference type="Proteomes" id="UP000005387"/>
    </source>
</evidence>
<protein>
    <submittedName>
        <fullName evidence="2">Uncharacterized protein</fullName>
    </submittedName>
</protein>
<keyword evidence="3" id="KW-1185">Reference proteome</keyword>
<reference evidence="2 3" key="1">
    <citation type="submission" date="2010-07" db="EMBL/GenBank/DDBJ databases">
        <title>The draft genome of Paenibacillus curdlanolyticus YK9.</title>
        <authorList>
            <consortium name="US DOE Joint Genome Institute (JGI-PGF)"/>
            <person name="Lucas S."/>
            <person name="Copeland A."/>
            <person name="Lapidus A."/>
            <person name="Cheng J.-F."/>
            <person name="Bruce D."/>
            <person name="Goodwin L."/>
            <person name="Pitluck S."/>
            <person name="Land M.L."/>
            <person name="Hauser L."/>
            <person name="Chang Y.-J."/>
            <person name="Jeffries C."/>
            <person name="Anderson I.J."/>
            <person name="Johnson E."/>
            <person name="Loganathan U."/>
            <person name="Mulhopadhyay B."/>
            <person name="Kyrpides N."/>
            <person name="Woyke T.J."/>
        </authorList>
    </citation>
    <scope>NUCLEOTIDE SEQUENCE [LARGE SCALE GENOMIC DNA]</scope>
    <source>
        <strain evidence="2 3">YK9</strain>
    </source>
</reference>